<accession>A0A6J4JXN5</accession>
<dbReference type="EMBL" id="CADCTK010000938">
    <property type="protein sequence ID" value="CAA9290034.1"/>
    <property type="molecule type" value="Genomic_DNA"/>
</dbReference>
<evidence type="ECO:0000313" key="2">
    <source>
        <dbReference type="EMBL" id="CAA9290034.1"/>
    </source>
</evidence>
<feature type="region of interest" description="Disordered" evidence="1">
    <location>
        <begin position="1"/>
        <end position="56"/>
    </location>
</feature>
<dbReference type="AlphaFoldDB" id="A0A6J4JXN5"/>
<protein>
    <submittedName>
        <fullName evidence="2">Uncharacterized protein</fullName>
    </submittedName>
</protein>
<evidence type="ECO:0000256" key="1">
    <source>
        <dbReference type="SAM" id="MobiDB-lite"/>
    </source>
</evidence>
<gene>
    <name evidence="2" type="ORF">AVDCRST_MAG26-4021</name>
</gene>
<reference evidence="2" key="1">
    <citation type="submission" date="2020-02" db="EMBL/GenBank/DDBJ databases">
        <authorList>
            <person name="Meier V. D."/>
        </authorList>
    </citation>
    <scope>NUCLEOTIDE SEQUENCE</scope>
    <source>
        <strain evidence="2">AVDCRST_MAG26</strain>
    </source>
</reference>
<sequence>MLSANRRLSRRVATTIKQAVPVSVEQDEEPRRAKHDDRHSSERREEQGCGGFSRGT</sequence>
<proteinExistence type="predicted"/>
<feature type="compositionally biased region" description="Basic and acidic residues" evidence="1">
    <location>
        <begin position="29"/>
        <end position="47"/>
    </location>
</feature>
<organism evidence="2">
    <name type="scientific">uncultured Chloroflexia bacterium</name>
    <dbReference type="NCBI Taxonomy" id="1672391"/>
    <lineage>
        <taxon>Bacteria</taxon>
        <taxon>Bacillati</taxon>
        <taxon>Chloroflexota</taxon>
        <taxon>Chloroflexia</taxon>
        <taxon>environmental samples</taxon>
    </lineage>
</organism>
<name>A0A6J4JXN5_9CHLR</name>